<evidence type="ECO:0008006" key="7">
    <source>
        <dbReference type="Google" id="ProtNLM"/>
    </source>
</evidence>
<evidence type="ECO:0000256" key="5">
    <source>
        <dbReference type="SAM" id="Phobius"/>
    </source>
</evidence>
<dbReference type="EMBL" id="UINC01035043">
    <property type="protein sequence ID" value="SVB26814.1"/>
    <property type="molecule type" value="Genomic_DNA"/>
</dbReference>
<protein>
    <recommendedName>
        <fullName evidence="7">Sec-independent protein translocase protein TatC</fullName>
    </recommendedName>
</protein>
<gene>
    <name evidence="6" type="ORF">METZ01_LOCUS179668</name>
</gene>
<dbReference type="GO" id="GO:0009977">
    <property type="term" value="F:proton motive force dependent protein transmembrane transporter activity"/>
    <property type="evidence" value="ECO:0007669"/>
    <property type="project" value="TreeGrafter"/>
</dbReference>
<dbReference type="AlphaFoldDB" id="A0A382CLV2"/>
<dbReference type="PANTHER" id="PTHR30371:SF0">
    <property type="entry name" value="SEC-INDEPENDENT PROTEIN TRANSLOCASE PROTEIN TATC, CHLOROPLASTIC-RELATED"/>
    <property type="match status" value="1"/>
</dbReference>
<dbReference type="GO" id="GO:0043953">
    <property type="term" value="P:protein transport by the Tat complex"/>
    <property type="evidence" value="ECO:0007669"/>
    <property type="project" value="TreeGrafter"/>
</dbReference>
<evidence type="ECO:0000256" key="2">
    <source>
        <dbReference type="ARBA" id="ARBA00022692"/>
    </source>
</evidence>
<evidence type="ECO:0000256" key="1">
    <source>
        <dbReference type="ARBA" id="ARBA00004141"/>
    </source>
</evidence>
<feature type="transmembrane region" description="Helical" evidence="5">
    <location>
        <begin position="172"/>
        <end position="194"/>
    </location>
</feature>
<dbReference type="PRINTS" id="PR01840">
    <property type="entry name" value="TATCFAMILY"/>
</dbReference>
<evidence type="ECO:0000256" key="4">
    <source>
        <dbReference type="ARBA" id="ARBA00023136"/>
    </source>
</evidence>
<sequence length="253" mass="29118">MDDSKSKLKEMSLIDHITELRKRLLWSFVYIIIIFIICFYFAENLFAFLARPLVGLLDTDNGQGFIYTALQEAFFTELRIAFFFALFFSFPLIAIQIWKFIAPGLYTKEKKAFLPFLIATPILFFAGGSMVYYLIAPVAWKFFLSYQNMNSTGIPIRLEAKMGEYLNLMMRFIFAFGLAFQLPVVITLLAKANLVAYKTLKQSRKYAIVIAFLAAAFLTPPDPFSQISLALPIIFLYEISIYLAKIIEKNRND</sequence>
<accession>A0A382CLV2</accession>
<dbReference type="HAMAP" id="MF_00902">
    <property type="entry name" value="TatC"/>
    <property type="match status" value="1"/>
</dbReference>
<evidence type="ECO:0000256" key="3">
    <source>
        <dbReference type="ARBA" id="ARBA00022989"/>
    </source>
</evidence>
<name>A0A382CLV2_9ZZZZ</name>
<organism evidence="6">
    <name type="scientific">marine metagenome</name>
    <dbReference type="NCBI Taxonomy" id="408172"/>
    <lineage>
        <taxon>unclassified sequences</taxon>
        <taxon>metagenomes</taxon>
        <taxon>ecological metagenomes</taxon>
    </lineage>
</organism>
<dbReference type="Pfam" id="PF00902">
    <property type="entry name" value="TatC"/>
    <property type="match status" value="1"/>
</dbReference>
<dbReference type="InterPro" id="IPR002033">
    <property type="entry name" value="TatC"/>
</dbReference>
<feature type="transmembrane region" description="Helical" evidence="5">
    <location>
        <begin position="227"/>
        <end position="247"/>
    </location>
</feature>
<keyword evidence="3 5" id="KW-1133">Transmembrane helix</keyword>
<reference evidence="6" key="1">
    <citation type="submission" date="2018-05" db="EMBL/GenBank/DDBJ databases">
        <authorList>
            <person name="Lanie J.A."/>
            <person name="Ng W.-L."/>
            <person name="Kazmierczak K.M."/>
            <person name="Andrzejewski T.M."/>
            <person name="Davidsen T.M."/>
            <person name="Wayne K.J."/>
            <person name="Tettelin H."/>
            <person name="Glass J.I."/>
            <person name="Rusch D."/>
            <person name="Podicherti R."/>
            <person name="Tsui H.-C.T."/>
            <person name="Winkler M.E."/>
        </authorList>
    </citation>
    <scope>NUCLEOTIDE SEQUENCE</scope>
</reference>
<dbReference type="GO" id="GO:0065002">
    <property type="term" value="P:intracellular protein transmembrane transport"/>
    <property type="evidence" value="ECO:0007669"/>
    <property type="project" value="TreeGrafter"/>
</dbReference>
<proteinExistence type="inferred from homology"/>
<dbReference type="GO" id="GO:0033281">
    <property type="term" value="C:TAT protein transport complex"/>
    <property type="evidence" value="ECO:0007669"/>
    <property type="project" value="TreeGrafter"/>
</dbReference>
<keyword evidence="2 5" id="KW-0812">Transmembrane</keyword>
<comment type="subcellular location">
    <subcellularLocation>
        <location evidence="1">Membrane</location>
        <topology evidence="1">Multi-pass membrane protein</topology>
    </subcellularLocation>
</comment>
<feature type="transmembrane region" description="Helical" evidence="5">
    <location>
        <begin position="206"/>
        <end position="221"/>
    </location>
</feature>
<feature type="transmembrane region" description="Helical" evidence="5">
    <location>
        <begin position="80"/>
        <end position="101"/>
    </location>
</feature>
<dbReference type="NCBIfam" id="TIGR00945">
    <property type="entry name" value="tatC"/>
    <property type="match status" value="1"/>
</dbReference>
<evidence type="ECO:0000313" key="6">
    <source>
        <dbReference type="EMBL" id="SVB26814.1"/>
    </source>
</evidence>
<feature type="transmembrane region" description="Helical" evidence="5">
    <location>
        <begin position="24"/>
        <end position="42"/>
    </location>
</feature>
<keyword evidence="4 5" id="KW-0472">Membrane</keyword>
<dbReference type="PANTHER" id="PTHR30371">
    <property type="entry name" value="SEC-INDEPENDENT PROTEIN TRANSLOCASE PROTEIN TATC"/>
    <property type="match status" value="1"/>
</dbReference>
<feature type="transmembrane region" description="Helical" evidence="5">
    <location>
        <begin position="113"/>
        <end position="135"/>
    </location>
</feature>